<sequence length="68" mass="8313">MTRTYETIFETKKEWNRQAEGLTEEEEMQLREARAEQIREEKRQLMKKKHRASIFGIQSMELFTSDFL</sequence>
<feature type="coiled-coil region" evidence="1">
    <location>
        <begin position="12"/>
        <end position="48"/>
    </location>
</feature>
<dbReference type="Proteomes" id="UP000054047">
    <property type="component" value="Unassembled WGS sequence"/>
</dbReference>
<accession>A0A0C2D8R3</accession>
<reference evidence="2 3" key="1">
    <citation type="submission" date="2013-12" db="EMBL/GenBank/DDBJ databases">
        <title>Draft genome of the parsitic nematode Ancylostoma duodenale.</title>
        <authorList>
            <person name="Mitreva M."/>
        </authorList>
    </citation>
    <scope>NUCLEOTIDE SEQUENCE [LARGE SCALE GENOMIC DNA]</scope>
    <source>
        <strain evidence="2 3">Zhejiang</strain>
    </source>
</reference>
<evidence type="ECO:0000313" key="3">
    <source>
        <dbReference type="Proteomes" id="UP000054047"/>
    </source>
</evidence>
<gene>
    <name evidence="2" type="ORF">ANCDUO_11240</name>
</gene>
<keyword evidence="1" id="KW-0175">Coiled coil</keyword>
<protein>
    <submittedName>
        <fullName evidence="2">Uncharacterized protein</fullName>
    </submittedName>
</protein>
<dbReference type="AlphaFoldDB" id="A0A0C2D8R3"/>
<dbReference type="EMBL" id="KN732991">
    <property type="protein sequence ID" value="KIH58552.1"/>
    <property type="molecule type" value="Genomic_DNA"/>
</dbReference>
<evidence type="ECO:0000256" key="1">
    <source>
        <dbReference type="SAM" id="Coils"/>
    </source>
</evidence>
<keyword evidence="3" id="KW-1185">Reference proteome</keyword>
<evidence type="ECO:0000313" key="2">
    <source>
        <dbReference type="EMBL" id="KIH58552.1"/>
    </source>
</evidence>
<name>A0A0C2D8R3_9BILA</name>
<proteinExistence type="predicted"/>
<organism evidence="2 3">
    <name type="scientific">Ancylostoma duodenale</name>
    <dbReference type="NCBI Taxonomy" id="51022"/>
    <lineage>
        <taxon>Eukaryota</taxon>
        <taxon>Metazoa</taxon>
        <taxon>Ecdysozoa</taxon>
        <taxon>Nematoda</taxon>
        <taxon>Chromadorea</taxon>
        <taxon>Rhabditida</taxon>
        <taxon>Rhabditina</taxon>
        <taxon>Rhabditomorpha</taxon>
        <taxon>Strongyloidea</taxon>
        <taxon>Ancylostomatidae</taxon>
        <taxon>Ancylostomatinae</taxon>
        <taxon>Ancylostoma</taxon>
    </lineage>
</organism>